<dbReference type="GO" id="GO:0006780">
    <property type="term" value="P:uroporphyrinogen III biosynthetic process"/>
    <property type="evidence" value="ECO:0007669"/>
    <property type="project" value="InterPro"/>
</dbReference>
<dbReference type="Gene3D" id="3.40.50.10090">
    <property type="match status" value="2"/>
</dbReference>
<dbReference type="InParanoid" id="A0A0C3NB18"/>
<dbReference type="AlphaFoldDB" id="A0A0C3NB18"/>
<dbReference type="HOGENOM" id="CLU_051874_0_1_1"/>
<evidence type="ECO:0000313" key="2">
    <source>
        <dbReference type="EMBL" id="KIN98279.1"/>
    </source>
</evidence>
<proteinExistence type="predicted"/>
<dbReference type="Proteomes" id="UP000054217">
    <property type="component" value="Unassembled WGS sequence"/>
</dbReference>
<dbReference type="SUPFAM" id="SSF69618">
    <property type="entry name" value="HemD-like"/>
    <property type="match status" value="1"/>
</dbReference>
<dbReference type="STRING" id="870435.A0A0C3NB18"/>
<dbReference type="PANTHER" id="PTHR12390">
    <property type="entry name" value="UROPORPHYRINOGEN III SYNTHASE"/>
    <property type="match status" value="1"/>
</dbReference>
<name>A0A0C3NB18_PISTI</name>
<sequence length="298" mass="32307">MNVLLLRSPTSDVPDRYEVAFRTHGYSPISAPVLETTLVHLEQLASKIDDGPSVHRFTGVVVTSKRSIEAWNRAVDCIVTRSRENDVVREVGSGGEDETSWAPIPFYILGDVTAGAARELRKRLPHGLGPMDVRGGLGAGSAEQLARVILEDGDVSGSKKMLYLTGDKNRDTMSKMLTQGGVEMEELQVYETCGSSTFAHDLEDALRKAESAGAWGWIVFFAPSAARHVYPALCDRFFFRRLDDTGGTEIAKVAAIGPTTASFLREEMGLRVDVVAPKPNPAELANTIAAFDSPIPSV</sequence>
<dbReference type="CDD" id="cd06578">
    <property type="entry name" value="HemD"/>
    <property type="match status" value="1"/>
</dbReference>
<dbReference type="OrthoDB" id="5595751at2759"/>
<dbReference type="PANTHER" id="PTHR12390:SF0">
    <property type="entry name" value="UROPORPHYRINOGEN-III SYNTHASE"/>
    <property type="match status" value="1"/>
</dbReference>
<dbReference type="InterPro" id="IPR039793">
    <property type="entry name" value="UROS/Hem4"/>
</dbReference>
<keyword evidence="3" id="KW-1185">Reference proteome</keyword>
<reference evidence="3" key="2">
    <citation type="submission" date="2015-01" db="EMBL/GenBank/DDBJ databases">
        <title>Evolutionary Origins and Diversification of the Mycorrhizal Mutualists.</title>
        <authorList>
            <consortium name="DOE Joint Genome Institute"/>
            <consortium name="Mycorrhizal Genomics Consortium"/>
            <person name="Kohler A."/>
            <person name="Kuo A."/>
            <person name="Nagy L.G."/>
            <person name="Floudas D."/>
            <person name="Copeland A."/>
            <person name="Barry K.W."/>
            <person name="Cichocki N."/>
            <person name="Veneault-Fourrey C."/>
            <person name="LaButti K."/>
            <person name="Lindquist E.A."/>
            <person name="Lipzen A."/>
            <person name="Lundell T."/>
            <person name="Morin E."/>
            <person name="Murat C."/>
            <person name="Riley R."/>
            <person name="Ohm R."/>
            <person name="Sun H."/>
            <person name="Tunlid A."/>
            <person name="Henrissat B."/>
            <person name="Grigoriev I.V."/>
            <person name="Hibbett D.S."/>
            <person name="Martin F."/>
        </authorList>
    </citation>
    <scope>NUCLEOTIDE SEQUENCE [LARGE SCALE GENOMIC DNA]</scope>
    <source>
        <strain evidence="3">Marx 270</strain>
    </source>
</reference>
<dbReference type="Pfam" id="PF02602">
    <property type="entry name" value="HEM4"/>
    <property type="match status" value="1"/>
</dbReference>
<dbReference type="InterPro" id="IPR003754">
    <property type="entry name" value="4pyrrol_synth_uPrphyn_synth"/>
</dbReference>
<reference evidence="2 3" key="1">
    <citation type="submission" date="2014-04" db="EMBL/GenBank/DDBJ databases">
        <authorList>
            <consortium name="DOE Joint Genome Institute"/>
            <person name="Kuo A."/>
            <person name="Kohler A."/>
            <person name="Costa M.D."/>
            <person name="Nagy L.G."/>
            <person name="Floudas D."/>
            <person name="Copeland A."/>
            <person name="Barry K.W."/>
            <person name="Cichocki N."/>
            <person name="Veneault-Fourrey C."/>
            <person name="LaButti K."/>
            <person name="Lindquist E.A."/>
            <person name="Lipzen A."/>
            <person name="Lundell T."/>
            <person name="Morin E."/>
            <person name="Murat C."/>
            <person name="Sun H."/>
            <person name="Tunlid A."/>
            <person name="Henrissat B."/>
            <person name="Grigoriev I.V."/>
            <person name="Hibbett D.S."/>
            <person name="Martin F."/>
            <person name="Nordberg H.P."/>
            <person name="Cantor M.N."/>
            <person name="Hua S.X."/>
        </authorList>
    </citation>
    <scope>NUCLEOTIDE SEQUENCE [LARGE SCALE GENOMIC DNA]</scope>
    <source>
        <strain evidence="2 3">Marx 270</strain>
    </source>
</reference>
<gene>
    <name evidence="2" type="ORF">M404DRAFT_16631</name>
</gene>
<evidence type="ECO:0000313" key="3">
    <source>
        <dbReference type="Proteomes" id="UP000054217"/>
    </source>
</evidence>
<dbReference type="GO" id="GO:0005829">
    <property type="term" value="C:cytosol"/>
    <property type="evidence" value="ECO:0007669"/>
    <property type="project" value="TreeGrafter"/>
</dbReference>
<accession>A0A0C3NB18</accession>
<evidence type="ECO:0000259" key="1">
    <source>
        <dbReference type="Pfam" id="PF02602"/>
    </source>
</evidence>
<dbReference type="GO" id="GO:0006782">
    <property type="term" value="P:protoporphyrinogen IX biosynthetic process"/>
    <property type="evidence" value="ECO:0007669"/>
    <property type="project" value="UniProtKB-UniPathway"/>
</dbReference>
<protein>
    <recommendedName>
        <fullName evidence="1">Tetrapyrrole biosynthesis uroporphyrinogen III synthase domain-containing protein</fullName>
    </recommendedName>
</protein>
<organism evidence="2 3">
    <name type="scientific">Pisolithus tinctorius Marx 270</name>
    <dbReference type="NCBI Taxonomy" id="870435"/>
    <lineage>
        <taxon>Eukaryota</taxon>
        <taxon>Fungi</taxon>
        <taxon>Dikarya</taxon>
        <taxon>Basidiomycota</taxon>
        <taxon>Agaricomycotina</taxon>
        <taxon>Agaricomycetes</taxon>
        <taxon>Agaricomycetidae</taxon>
        <taxon>Boletales</taxon>
        <taxon>Sclerodermatineae</taxon>
        <taxon>Pisolithaceae</taxon>
        <taxon>Pisolithus</taxon>
    </lineage>
</organism>
<dbReference type="InterPro" id="IPR036108">
    <property type="entry name" value="4pyrrol_syn_uPrphyn_synt_sf"/>
</dbReference>
<feature type="domain" description="Tetrapyrrole biosynthesis uroporphyrinogen III synthase" evidence="1">
    <location>
        <begin position="16"/>
        <end position="284"/>
    </location>
</feature>
<dbReference type="FunCoup" id="A0A0C3NB18">
    <property type="interactions" value="285"/>
</dbReference>
<dbReference type="UniPathway" id="UPA00251">
    <property type="reaction ID" value="UER00320"/>
</dbReference>
<dbReference type="GO" id="GO:0004852">
    <property type="term" value="F:uroporphyrinogen-III synthase activity"/>
    <property type="evidence" value="ECO:0007669"/>
    <property type="project" value="InterPro"/>
</dbReference>
<dbReference type="EMBL" id="KN832017">
    <property type="protein sequence ID" value="KIN98279.1"/>
    <property type="molecule type" value="Genomic_DNA"/>
</dbReference>